<evidence type="ECO:0000313" key="4">
    <source>
        <dbReference type="Proteomes" id="UP000198816"/>
    </source>
</evidence>
<keyword evidence="2" id="KW-0472">Membrane</keyword>
<evidence type="ECO:0000313" key="3">
    <source>
        <dbReference type="EMBL" id="SDW01936.1"/>
    </source>
</evidence>
<dbReference type="RefSeq" id="WP_093027056.1">
    <property type="nucleotide sequence ID" value="NZ_FNNZ01000001.1"/>
</dbReference>
<dbReference type="AlphaFoldDB" id="A0A1H2Q436"/>
<dbReference type="OrthoDB" id="9154001at2"/>
<keyword evidence="4" id="KW-1185">Reference proteome</keyword>
<sequence length="338" mass="37998">MSSQPLTHHEIFTLVEPFTRRGRHVDLAASDRIERRLLFKPFDHGEDAAELSGVREILLLENPKPDRFRLTRTLRHPDGLEADLVIEGPDPGNLLDRIESIDPGRHFRGKSGYRIARSYRLESATGGIVDAASATRLLLTRGAAHVDGLTLTMKAQTGRGMPAELELHAEDGDTIALPEDMLAVIGWDWRRLNRVKTCWKSTLRLRGKEPGRSRDAEVKLTRTVEHLAETLREPPAHYHERLVAARWNVAFRRALPLLIGLGLIFGAPAIQFLELSEGSLIRMLIFHSPPLLMVLFFSMKEMPRIEIPPFPKPLTISSWREGPLSPPGEIPKTSTQDA</sequence>
<gene>
    <name evidence="3" type="ORF">SAMN05421783_101102</name>
</gene>
<feature type="transmembrane region" description="Helical" evidence="2">
    <location>
        <begin position="254"/>
        <end position="273"/>
    </location>
</feature>
<name>A0A1H2Q436_THIRO</name>
<accession>A0A1H2Q436</accession>
<proteinExistence type="predicted"/>
<evidence type="ECO:0000256" key="2">
    <source>
        <dbReference type="SAM" id="Phobius"/>
    </source>
</evidence>
<evidence type="ECO:0000256" key="1">
    <source>
        <dbReference type="SAM" id="MobiDB-lite"/>
    </source>
</evidence>
<protein>
    <submittedName>
        <fullName evidence="3">Uncharacterized protein</fullName>
    </submittedName>
</protein>
<reference evidence="4" key="1">
    <citation type="submission" date="2016-10" db="EMBL/GenBank/DDBJ databases">
        <authorList>
            <person name="Varghese N."/>
            <person name="Submissions S."/>
        </authorList>
    </citation>
    <scope>NUCLEOTIDE SEQUENCE [LARGE SCALE GENOMIC DNA]</scope>
    <source>
        <strain evidence="4">DSM 217</strain>
    </source>
</reference>
<keyword evidence="2" id="KW-0812">Transmembrane</keyword>
<dbReference type="STRING" id="1058.SAMN05421783_101102"/>
<organism evidence="3 4">
    <name type="scientific">Thiocapsa roseopersicina</name>
    <dbReference type="NCBI Taxonomy" id="1058"/>
    <lineage>
        <taxon>Bacteria</taxon>
        <taxon>Pseudomonadati</taxon>
        <taxon>Pseudomonadota</taxon>
        <taxon>Gammaproteobacteria</taxon>
        <taxon>Chromatiales</taxon>
        <taxon>Chromatiaceae</taxon>
        <taxon>Thiocapsa</taxon>
    </lineage>
</organism>
<keyword evidence="2" id="KW-1133">Transmembrane helix</keyword>
<dbReference type="Proteomes" id="UP000198816">
    <property type="component" value="Unassembled WGS sequence"/>
</dbReference>
<feature type="region of interest" description="Disordered" evidence="1">
    <location>
        <begin position="318"/>
        <end position="338"/>
    </location>
</feature>
<dbReference type="EMBL" id="FNNZ01000001">
    <property type="protein sequence ID" value="SDW01936.1"/>
    <property type="molecule type" value="Genomic_DNA"/>
</dbReference>
<feature type="transmembrane region" description="Helical" evidence="2">
    <location>
        <begin position="279"/>
        <end position="297"/>
    </location>
</feature>